<evidence type="ECO:0000256" key="4">
    <source>
        <dbReference type="ARBA" id="ARBA00022692"/>
    </source>
</evidence>
<feature type="transmembrane region" description="Helical" evidence="7">
    <location>
        <begin position="143"/>
        <end position="163"/>
    </location>
</feature>
<feature type="transmembrane region" description="Helical" evidence="7">
    <location>
        <begin position="112"/>
        <end position="137"/>
    </location>
</feature>
<protein>
    <submittedName>
        <fullName evidence="8">LysE family translocator</fullName>
    </submittedName>
</protein>
<keyword evidence="5 7" id="KW-1133">Transmembrane helix</keyword>
<dbReference type="PANTHER" id="PTHR30086">
    <property type="entry name" value="ARGININE EXPORTER PROTEIN ARGO"/>
    <property type="match status" value="1"/>
</dbReference>
<accession>A0A3D0KHJ8</accession>
<evidence type="ECO:0000313" key="8">
    <source>
        <dbReference type="EMBL" id="HCA02825.1"/>
    </source>
</evidence>
<dbReference type="GO" id="GO:0005886">
    <property type="term" value="C:plasma membrane"/>
    <property type="evidence" value="ECO:0007669"/>
    <property type="project" value="UniProtKB-SubCell"/>
</dbReference>
<comment type="similarity">
    <text evidence="2">Belongs to the Rht family.</text>
</comment>
<evidence type="ECO:0000256" key="3">
    <source>
        <dbReference type="ARBA" id="ARBA00022475"/>
    </source>
</evidence>
<dbReference type="EMBL" id="DOTR01000062">
    <property type="protein sequence ID" value="HCA02825.1"/>
    <property type="molecule type" value="Genomic_DNA"/>
</dbReference>
<feature type="transmembrane region" description="Helical" evidence="7">
    <location>
        <begin position="71"/>
        <end position="92"/>
    </location>
</feature>
<evidence type="ECO:0000256" key="7">
    <source>
        <dbReference type="SAM" id="Phobius"/>
    </source>
</evidence>
<keyword evidence="4 7" id="KW-0812">Transmembrane</keyword>
<name>A0A3D0KHJ8_9GAMM</name>
<sequence length="208" mass="22608">MGTETWLLYVSTVLILMSTPGPSQLLMLSNSVSNGFQRSLFTAAGDLSANFLQMIVASIGLVSIVQQSSDFFIVVKWVGVAYLSYLGLRLIFSKSGGHVGVANQRRSKKSLFWQGFITSAANPKAVIFFAALFPQFINPSEPLLHQFAILSATYLIMDAVFLFSYGKSAEWISTKLKSSARQYLGKVSGSFLIGAAVLLGMKEVDANL</sequence>
<evidence type="ECO:0000256" key="1">
    <source>
        <dbReference type="ARBA" id="ARBA00004651"/>
    </source>
</evidence>
<dbReference type="AlphaFoldDB" id="A0A3D0KHJ8"/>
<dbReference type="GO" id="GO:0042970">
    <property type="term" value="F:homoserine transmembrane transporter activity"/>
    <property type="evidence" value="ECO:0007669"/>
    <property type="project" value="TreeGrafter"/>
</dbReference>
<keyword evidence="3" id="KW-1003">Cell membrane</keyword>
<dbReference type="Pfam" id="PF01810">
    <property type="entry name" value="LysE"/>
    <property type="match status" value="1"/>
</dbReference>
<dbReference type="PIRSF" id="PIRSF006324">
    <property type="entry name" value="LeuE"/>
    <property type="match status" value="1"/>
</dbReference>
<comment type="caution">
    <text evidence="8">The sequence shown here is derived from an EMBL/GenBank/DDBJ whole genome shotgun (WGS) entry which is preliminary data.</text>
</comment>
<dbReference type="PANTHER" id="PTHR30086:SF14">
    <property type="entry name" value="HOMOSERINE_HOMOSERINE LACTONE EFFLUX PROTEIN"/>
    <property type="match status" value="1"/>
</dbReference>
<feature type="transmembrane region" description="Helical" evidence="7">
    <location>
        <begin position="40"/>
        <end position="65"/>
    </location>
</feature>
<organism evidence="8">
    <name type="scientific">Halomonas campaniensis</name>
    <dbReference type="NCBI Taxonomy" id="213554"/>
    <lineage>
        <taxon>Bacteria</taxon>
        <taxon>Pseudomonadati</taxon>
        <taxon>Pseudomonadota</taxon>
        <taxon>Gammaproteobacteria</taxon>
        <taxon>Oceanospirillales</taxon>
        <taxon>Halomonadaceae</taxon>
        <taxon>Halomonas</taxon>
    </lineage>
</organism>
<evidence type="ECO:0000256" key="2">
    <source>
        <dbReference type="ARBA" id="ARBA00007928"/>
    </source>
</evidence>
<gene>
    <name evidence="8" type="ORF">DEO68_11740</name>
</gene>
<proteinExistence type="inferred from homology"/>
<comment type="subcellular location">
    <subcellularLocation>
        <location evidence="1">Cell membrane</location>
        <topology evidence="1">Multi-pass membrane protein</topology>
    </subcellularLocation>
</comment>
<dbReference type="InterPro" id="IPR001123">
    <property type="entry name" value="LeuE-type"/>
</dbReference>
<reference evidence="8" key="1">
    <citation type="journal article" date="2018" name="Nat. Biotechnol.">
        <title>A standardized bacterial taxonomy based on genome phylogeny substantially revises the tree of life.</title>
        <authorList>
            <person name="Parks D.H."/>
            <person name="Chuvochina M."/>
            <person name="Waite D.W."/>
            <person name="Rinke C."/>
            <person name="Skarshewski A."/>
            <person name="Chaumeil P.A."/>
            <person name="Hugenholtz P."/>
        </authorList>
    </citation>
    <scope>NUCLEOTIDE SEQUENCE [LARGE SCALE GENOMIC DNA]</scope>
    <source>
        <strain evidence="8">UBA11284</strain>
    </source>
</reference>
<keyword evidence="6 7" id="KW-0472">Membrane</keyword>
<evidence type="ECO:0000256" key="6">
    <source>
        <dbReference type="ARBA" id="ARBA00023136"/>
    </source>
</evidence>
<feature type="transmembrane region" description="Helical" evidence="7">
    <location>
        <begin position="6"/>
        <end position="28"/>
    </location>
</feature>
<evidence type="ECO:0000256" key="5">
    <source>
        <dbReference type="ARBA" id="ARBA00022989"/>
    </source>
</evidence>